<proteinExistence type="predicted"/>
<dbReference type="InterPro" id="IPR039561">
    <property type="entry name" value="Peptidase_M15C"/>
</dbReference>
<reference evidence="3 4" key="1">
    <citation type="submission" date="2020-03" db="EMBL/GenBank/DDBJ databases">
        <title>Genomic Encyclopedia of Type Strains, Phase IV (KMG-IV): sequencing the most valuable type-strain genomes for metagenomic binning, comparative biology and taxonomic classification.</title>
        <authorList>
            <person name="Goeker M."/>
        </authorList>
    </citation>
    <scope>NUCLEOTIDE SEQUENCE [LARGE SCALE GENOMIC DNA]</scope>
    <source>
        <strain evidence="3 4">DSM 19867</strain>
    </source>
</reference>
<gene>
    <name evidence="3" type="ORF">FHS83_003338</name>
</gene>
<dbReference type="RefSeq" id="WP_167084212.1">
    <property type="nucleotide sequence ID" value="NZ_BAAADC010000001.1"/>
</dbReference>
<dbReference type="Gene3D" id="3.30.1380.10">
    <property type="match status" value="1"/>
</dbReference>
<evidence type="ECO:0000313" key="4">
    <source>
        <dbReference type="Proteomes" id="UP000570514"/>
    </source>
</evidence>
<evidence type="ECO:0000313" key="3">
    <source>
        <dbReference type="EMBL" id="NIK90020.1"/>
    </source>
</evidence>
<accession>A0A846N4Q8</accession>
<dbReference type="Pfam" id="PF13539">
    <property type="entry name" value="Peptidase_M15_4"/>
    <property type="match status" value="1"/>
</dbReference>
<dbReference type="SUPFAM" id="SSF55166">
    <property type="entry name" value="Hedgehog/DD-peptidase"/>
    <property type="match status" value="1"/>
</dbReference>
<protein>
    <recommendedName>
        <fullName evidence="2">Peptidase M15C domain-containing protein</fullName>
    </recommendedName>
</protein>
<feature type="chain" id="PRO_5032992044" description="Peptidase M15C domain-containing protein" evidence="1">
    <location>
        <begin position="18"/>
        <end position="241"/>
    </location>
</feature>
<dbReference type="Proteomes" id="UP000570514">
    <property type="component" value="Unassembled WGS sequence"/>
</dbReference>
<dbReference type="GO" id="GO:0008233">
    <property type="term" value="F:peptidase activity"/>
    <property type="evidence" value="ECO:0007669"/>
    <property type="project" value="InterPro"/>
</dbReference>
<dbReference type="AlphaFoldDB" id="A0A846N4Q8"/>
<feature type="signal peptide" evidence="1">
    <location>
        <begin position="1"/>
        <end position="17"/>
    </location>
</feature>
<dbReference type="EMBL" id="JAASRM010000001">
    <property type="protein sequence ID" value="NIK90020.1"/>
    <property type="molecule type" value="Genomic_DNA"/>
</dbReference>
<organism evidence="3 4">
    <name type="scientific">Rhizomicrobium palustre</name>
    <dbReference type="NCBI Taxonomy" id="189966"/>
    <lineage>
        <taxon>Bacteria</taxon>
        <taxon>Pseudomonadati</taxon>
        <taxon>Pseudomonadota</taxon>
        <taxon>Alphaproteobacteria</taxon>
        <taxon>Micropepsales</taxon>
        <taxon>Micropepsaceae</taxon>
        <taxon>Rhizomicrobium</taxon>
    </lineage>
</organism>
<evidence type="ECO:0000256" key="1">
    <source>
        <dbReference type="SAM" id="SignalP"/>
    </source>
</evidence>
<name>A0A846N4Q8_9PROT</name>
<keyword evidence="4" id="KW-1185">Reference proteome</keyword>
<evidence type="ECO:0000259" key="2">
    <source>
        <dbReference type="Pfam" id="PF13539"/>
    </source>
</evidence>
<feature type="domain" description="Peptidase M15C" evidence="2">
    <location>
        <begin position="124"/>
        <end position="211"/>
    </location>
</feature>
<sequence length="241" mass="25977">MRNLFAALVFLSAPAFADNIAPLSTADCAAMKAHHVLNDGAPVGCARLATVTFTYVDFEGRSHDDGRVVVLDALAPRVLKIFQEMKAQGFPISKARPVEAYEGSDDASMADDNTSSFNHRPIAGSNRLSLHAYGAAIDINPRENPYLTFSGATVTVAPPQGAGFLNRLQQRPGKPARPGMAESVVAIFTRNGFSNWGGFWDEPIDYQHFDITRALAERLASLPPEEARAAFEQMIAVSSAP</sequence>
<keyword evidence="1" id="KW-0732">Signal</keyword>
<comment type="caution">
    <text evidence="3">The sequence shown here is derived from an EMBL/GenBank/DDBJ whole genome shotgun (WGS) entry which is preliminary data.</text>
</comment>
<dbReference type="InterPro" id="IPR009045">
    <property type="entry name" value="Zn_M74/Hedgehog-like"/>
</dbReference>